<evidence type="ECO:0000313" key="2">
    <source>
        <dbReference type="EMBL" id="GFC88542.1"/>
    </source>
</evidence>
<sequence>MPPKHNLVFNIAPTVVETDHLAFNVQLSPTNPEQDLSHTNRPTTPIIEDWVSDSEDESETKAPQIVPSFVQSIEQVKSPRIFVQHVETSIPADTPKPASLRPTSIGKRRNRKACFVCKSLDYLIKDCDYHEKKMAKRTARNHAHRGYHKQYAPITSQKP</sequence>
<gene>
    <name evidence="2" type="ORF">Tci_860512</name>
</gene>
<name>A0A699RVY6_TANCI</name>
<evidence type="ECO:0000256" key="1">
    <source>
        <dbReference type="SAM" id="MobiDB-lite"/>
    </source>
</evidence>
<protein>
    <submittedName>
        <fullName evidence="2">Uncharacterized protein</fullName>
    </submittedName>
</protein>
<feature type="region of interest" description="Disordered" evidence="1">
    <location>
        <begin position="137"/>
        <end position="159"/>
    </location>
</feature>
<dbReference type="EMBL" id="BKCJ011116149">
    <property type="protein sequence ID" value="GFC88542.1"/>
    <property type="molecule type" value="Genomic_DNA"/>
</dbReference>
<reference evidence="2" key="1">
    <citation type="journal article" date="2019" name="Sci. Rep.">
        <title>Draft genome of Tanacetum cinerariifolium, the natural source of mosquito coil.</title>
        <authorList>
            <person name="Yamashiro T."/>
            <person name="Shiraishi A."/>
            <person name="Satake H."/>
            <person name="Nakayama K."/>
        </authorList>
    </citation>
    <scope>NUCLEOTIDE SEQUENCE</scope>
</reference>
<dbReference type="AlphaFoldDB" id="A0A699RVY6"/>
<accession>A0A699RVY6</accession>
<comment type="caution">
    <text evidence="2">The sequence shown here is derived from an EMBL/GenBank/DDBJ whole genome shotgun (WGS) entry which is preliminary data.</text>
</comment>
<proteinExistence type="predicted"/>
<feature type="compositionally biased region" description="Basic residues" evidence="1">
    <location>
        <begin position="137"/>
        <end position="148"/>
    </location>
</feature>
<organism evidence="2">
    <name type="scientific">Tanacetum cinerariifolium</name>
    <name type="common">Dalmatian daisy</name>
    <name type="synonym">Chrysanthemum cinerariifolium</name>
    <dbReference type="NCBI Taxonomy" id="118510"/>
    <lineage>
        <taxon>Eukaryota</taxon>
        <taxon>Viridiplantae</taxon>
        <taxon>Streptophyta</taxon>
        <taxon>Embryophyta</taxon>
        <taxon>Tracheophyta</taxon>
        <taxon>Spermatophyta</taxon>
        <taxon>Magnoliopsida</taxon>
        <taxon>eudicotyledons</taxon>
        <taxon>Gunneridae</taxon>
        <taxon>Pentapetalae</taxon>
        <taxon>asterids</taxon>
        <taxon>campanulids</taxon>
        <taxon>Asterales</taxon>
        <taxon>Asteraceae</taxon>
        <taxon>Asteroideae</taxon>
        <taxon>Anthemideae</taxon>
        <taxon>Anthemidinae</taxon>
        <taxon>Tanacetum</taxon>
    </lineage>
</organism>